<evidence type="ECO:0000313" key="5">
    <source>
        <dbReference type="EMBL" id="OQE28429.1"/>
    </source>
</evidence>
<comment type="similarity">
    <text evidence="4">Belongs to the class I-like SAM-binding methyltransferase superfamily.</text>
</comment>
<dbReference type="OrthoDB" id="2094832at2759"/>
<evidence type="ECO:0000256" key="3">
    <source>
        <dbReference type="ARBA" id="ARBA00022691"/>
    </source>
</evidence>
<reference evidence="6" key="1">
    <citation type="journal article" date="2017" name="Nat. Microbiol.">
        <title>Global analysis of biosynthetic gene clusters reveals vast potential of secondary metabolite production in Penicillium species.</title>
        <authorList>
            <person name="Nielsen J.C."/>
            <person name="Grijseels S."/>
            <person name="Prigent S."/>
            <person name="Ji B."/>
            <person name="Dainat J."/>
            <person name="Nielsen K.F."/>
            <person name="Frisvad J.C."/>
            <person name="Workman M."/>
            <person name="Nielsen J."/>
        </authorList>
    </citation>
    <scope>NUCLEOTIDE SEQUENCE [LARGE SCALE GENOMIC DNA]</scope>
    <source>
        <strain evidence="6">IBT 24891</strain>
    </source>
</reference>
<keyword evidence="6" id="KW-1185">Reference proteome</keyword>
<dbReference type="STRING" id="303698.A0A1V6TRG1"/>
<evidence type="ECO:0000256" key="2">
    <source>
        <dbReference type="ARBA" id="ARBA00022679"/>
    </source>
</evidence>
<name>A0A1V6TRG1_9EURO</name>
<protein>
    <submittedName>
        <fullName evidence="5">Uncharacterized protein</fullName>
    </submittedName>
</protein>
<dbReference type="AlphaFoldDB" id="A0A1V6TRG1"/>
<proteinExistence type="inferred from homology"/>
<comment type="pathway">
    <text evidence="1">Secondary metabolite biosynthesis.</text>
</comment>
<gene>
    <name evidence="5" type="ORF">PENSTE_c003G01673</name>
</gene>
<evidence type="ECO:0000256" key="4">
    <source>
        <dbReference type="ARBA" id="ARBA00038314"/>
    </source>
</evidence>
<keyword evidence="2" id="KW-0808">Transferase</keyword>
<dbReference type="PANTHER" id="PTHR35897">
    <property type="entry name" value="METHYLTRANSFERASE AUSD"/>
    <property type="match status" value="1"/>
</dbReference>
<organism evidence="5 6">
    <name type="scientific">Penicillium steckii</name>
    <dbReference type="NCBI Taxonomy" id="303698"/>
    <lineage>
        <taxon>Eukaryota</taxon>
        <taxon>Fungi</taxon>
        <taxon>Dikarya</taxon>
        <taxon>Ascomycota</taxon>
        <taxon>Pezizomycotina</taxon>
        <taxon>Eurotiomycetes</taxon>
        <taxon>Eurotiomycetidae</taxon>
        <taxon>Eurotiales</taxon>
        <taxon>Aspergillaceae</taxon>
        <taxon>Penicillium</taxon>
    </lineage>
</organism>
<dbReference type="InterPro" id="IPR051654">
    <property type="entry name" value="Meroterpenoid_MTases"/>
</dbReference>
<dbReference type="Gene3D" id="3.40.50.150">
    <property type="entry name" value="Vaccinia Virus protein VP39"/>
    <property type="match status" value="1"/>
</dbReference>
<dbReference type="EMBL" id="MLKD01000003">
    <property type="protein sequence ID" value="OQE28429.1"/>
    <property type="molecule type" value="Genomic_DNA"/>
</dbReference>
<dbReference type="GO" id="GO:0016740">
    <property type="term" value="F:transferase activity"/>
    <property type="evidence" value="ECO:0007669"/>
    <property type="project" value="UniProtKB-KW"/>
</dbReference>
<dbReference type="SUPFAM" id="SSF53335">
    <property type="entry name" value="S-adenosyl-L-methionine-dependent methyltransferases"/>
    <property type="match status" value="1"/>
</dbReference>
<evidence type="ECO:0000313" key="6">
    <source>
        <dbReference type="Proteomes" id="UP000191285"/>
    </source>
</evidence>
<evidence type="ECO:0000256" key="1">
    <source>
        <dbReference type="ARBA" id="ARBA00005179"/>
    </source>
</evidence>
<comment type="caution">
    <text evidence="5">The sequence shown here is derived from an EMBL/GenBank/DDBJ whole genome shotgun (WGS) entry which is preliminary data.</text>
</comment>
<accession>A0A1V6TRG1</accession>
<keyword evidence="3" id="KW-0949">S-adenosyl-L-methionine</keyword>
<dbReference type="Proteomes" id="UP000191285">
    <property type="component" value="Unassembled WGS sequence"/>
</dbReference>
<sequence>MAATNDDRNTERHQKWYEPDLDEVNPQIRHLLENYSKISQPHVVNHVNEIRTKGFASNPYPCIGSYRFLNLTLLTHPLYQSILETLKSNSSAIYLDLGCCFGQDLRQLVLDGVPSSRLIGLDIEGPLMDLGYDMFLDKDTLESKFVVADIFKGELQGEPWTGLVERGADVIHCSAFFHLFPLEEQFEAAKSVAKLVNKGGIIVGRQSGSVKPAEVPAIKAGTTSFRHDVNTLSGLWDKVGTATGTKWKVEGSLDEVGVQNKGKNAVEDENSRRLLFTIKRED</sequence>
<dbReference type="InterPro" id="IPR029063">
    <property type="entry name" value="SAM-dependent_MTases_sf"/>
</dbReference>
<dbReference type="PANTHER" id="PTHR35897:SF1">
    <property type="entry name" value="METHYLTRANSFERASE AUSD"/>
    <property type="match status" value="1"/>
</dbReference>